<dbReference type="Gene3D" id="3.40.720.10">
    <property type="entry name" value="Alkaline Phosphatase, subunit A"/>
    <property type="match status" value="1"/>
</dbReference>
<keyword evidence="5 9" id="KW-0378">Hydrolase</keyword>
<keyword evidence="7" id="KW-0472">Membrane</keyword>
<keyword evidence="4" id="KW-0732">Signal</keyword>
<dbReference type="Gene3D" id="3.30.1120.10">
    <property type="match status" value="1"/>
</dbReference>
<evidence type="ECO:0000256" key="1">
    <source>
        <dbReference type="ARBA" id="ARBA00001913"/>
    </source>
</evidence>
<feature type="domain" description="Sulfatase N-terminal" evidence="8">
    <location>
        <begin position="55"/>
        <end position="344"/>
    </location>
</feature>
<evidence type="ECO:0000256" key="4">
    <source>
        <dbReference type="ARBA" id="ARBA00022729"/>
    </source>
</evidence>
<dbReference type="Pfam" id="PF00884">
    <property type="entry name" value="Sulfatase"/>
    <property type="match status" value="1"/>
</dbReference>
<keyword evidence="7" id="KW-1133">Transmembrane helix</keyword>
<evidence type="ECO:0000313" key="9">
    <source>
        <dbReference type="EMBL" id="QDU27890.1"/>
    </source>
</evidence>
<dbReference type="AlphaFoldDB" id="A0A517YCC6"/>
<gene>
    <name evidence="9" type="primary">atsA_21</name>
    <name evidence="9" type="ORF">ETAA8_29810</name>
</gene>
<evidence type="ECO:0000256" key="2">
    <source>
        <dbReference type="ARBA" id="ARBA00008779"/>
    </source>
</evidence>
<dbReference type="PANTHER" id="PTHR42693:SF42">
    <property type="entry name" value="ARYLSULFATASE G"/>
    <property type="match status" value="1"/>
</dbReference>
<comment type="similarity">
    <text evidence="2">Belongs to the sulfatase family.</text>
</comment>
<evidence type="ECO:0000256" key="5">
    <source>
        <dbReference type="ARBA" id="ARBA00022801"/>
    </source>
</evidence>
<dbReference type="SUPFAM" id="SSF53649">
    <property type="entry name" value="Alkaline phosphatase-like"/>
    <property type="match status" value="1"/>
</dbReference>
<dbReference type="CDD" id="cd16027">
    <property type="entry name" value="SGSH"/>
    <property type="match status" value="1"/>
</dbReference>
<comment type="cofactor">
    <cofactor evidence="1">
        <name>Ca(2+)</name>
        <dbReference type="ChEBI" id="CHEBI:29108"/>
    </cofactor>
</comment>
<reference evidence="9 10" key="1">
    <citation type="submission" date="2019-02" db="EMBL/GenBank/DDBJ databases">
        <title>Deep-cultivation of Planctomycetes and their phenomic and genomic characterization uncovers novel biology.</title>
        <authorList>
            <person name="Wiegand S."/>
            <person name="Jogler M."/>
            <person name="Boedeker C."/>
            <person name="Pinto D."/>
            <person name="Vollmers J."/>
            <person name="Rivas-Marin E."/>
            <person name="Kohn T."/>
            <person name="Peeters S.H."/>
            <person name="Heuer A."/>
            <person name="Rast P."/>
            <person name="Oberbeckmann S."/>
            <person name="Bunk B."/>
            <person name="Jeske O."/>
            <person name="Meyerdierks A."/>
            <person name="Storesund J.E."/>
            <person name="Kallscheuer N."/>
            <person name="Luecker S."/>
            <person name="Lage O.M."/>
            <person name="Pohl T."/>
            <person name="Merkel B.J."/>
            <person name="Hornburger P."/>
            <person name="Mueller R.-W."/>
            <person name="Bruemmer F."/>
            <person name="Labrenz M."/>
            <person name="Spormann A.M."/>
            <person name="Op den Camp H."/>
            <person name="Overmann J."/>
            <person name="Amann R."/>
            <person name="Jetten M.S.M."/>
            <person name="Mascher T."/>
            <person name="Medema M.H."/>
            <person name="Devos D.P."/>
            <person name="Kaster A.-K."/>
            <person name="Ovreas L."/>
            <person name="Rohde M."/>
            <person name="Galperin M.Y."/>
            <person name="Jogler C."/>
        </authorList>
    </citation>
    <scope>NUCLEOTIDE SEQUENCE [LARGE SCALE GENOMIC DNA]</scope>
    <source>
        <strain evidence="9 10">ETA_A8</strain>
    </source>
</reference>
<evidence type="ECO:0000256" key="6">
    <source>
        <dbReference type="ARBA" id="ARBA00022837"/>
    </source>
</evidence>
<feature type="transmembrane region" description="Helical" evidence="7">
    <location>
        <begin position="24"/>
        <end position="42"/>
    </location>
</feature>
<keyword evidence="6" id="KW-0106">Calcium</keyword>
<dbReference type="PANTHER" id="PTHR42693">
    <property type="entry name" value="ARYLSULFATASE FAMILY MEMBER"/>
    <property type="match status" value="1"/>
</dbReference>
<dbReference type="KEGG" id="aagg:ETAA8_29810"/>
<dbReference type="InterPro" id="IPR017850">
    <property type="entry name" value="Alkaline_phosphatase_core_sf"/>
</dbReference>
<dbReference type="GO" id="GO:0004065">
    <property type="term" value="F:arylsulfatase activity"/>
    <property type="evidence" value="ECO:0007669"/>
    <property type="project" value="UniProtKB-EC"/>
</dbReference>
<protein>
    <submittedName>
        <fullName evidence="9">Arylsulfatase</fullName>
        <ecNumber evidence="9">3.1.6.1</ecNumber>
    </submittedName>
</protein>
<evidence type="ECO:0000256" key="3">
    <source>
        <dbReference type="ARBA" id="ARBA00022723"/>
    </source>
</evidence>
<evidence type="ECO:0000259" key="8">
    <source>
        <dbReference type="Pfam" id="PF00884"/>
    </source>
</evidence>
<keyword evidence="10" id="KW-1185">Reference proteome</keyword>
<dbReference type="EC" id="3.1.6.1" evidence="9"/>
<evidence type="ECO:0000313" key="10">
    <source>
        <dbReference type="Proteomes" id="UP000315017"/>
    </source>
</evidence>
<dbReference type="InterPro" id="IPR000917">
    <property type="entry name" value="Sulfatase_N"/>
</dbReference>
<organism evidence="9 10">
    <name type="scientific">Anatilimnocola aggregata</name>
    <dbReference type="NCBI Taxonomy" id="2528021"/>
    <lineage>
        <taxon>Bacteria</taxon>
        <taxon>Pseudomonadati</taxon>
        <taxon>Planctomycetota</taxon>
        <taxon>Planctomycetia</taxon>
        <taxon>Pirellulales</taxon>
        <taxon>Pirellulaceae</taxon>
        <taxon>Anatilimnocola</taxon>
    </lineage>
</organism>
<dbReference type="Proteomes" id="UP000315017">
    <property type="component" value="Chromosome"/>
</dbReference>
<evidence type="ECO:0000256" key="7">
    <source>
        <dbReference type="SAM" id="Phobius"/>
    </source>
</evidence>
<keyword evidence="3" id="KW-0479">Metal-binding</keyword>
<keyword evidence="7" id="KW-0812">Transmembrane</keyword>
<dbReference type="GO" id="GO:0046872">
    <property type="term" value="F:metal ion binding"/>
    <property type="evidence" value="ECO:0007669"/>
    <property type="project" value="UniProtKB-KW"/>
</dbReference>
<proteinExistence type="inferred from homology"/>
<name>A0A517YCC6_9BACT</name>
<sequence>MAGYAIYPRSPAGQRIIMRKSIHLLRFVFLYLSLVAISLAAVKSEAQEIPAKAPPNVVIILSDDQAWTDYGFVGHKQIQTPAIDQLAKESLTFTRGYVPSSLCRPSLMTLITGQYPHQHGISGNDPPKGTDRREMLKHVRRAETLPKLLGKAGYTSFQCGKWWEGNHAEGGFTAGMTHGDPAKGGRHGDVGLKIGREGLQPIADFLDANGEKPFFLWYAPLLPHSPHTPPERLLAKYRDKTESLHIAKYWAMCEWWDESVGELLAMLDKRKLSDNTIVVYLADNGWLQDPASPKYAPRSKRSPNEGGIRTPIMVRWPAKIKPSNSDVAVSSIDLAPTILAACGVAIPADLPGLSLMPENQSKVAAREYLFGEIFEHDVADIDRPAAGLMYRWVLEAGPGDDRYKLIVSADGRASQLYNIARDPTEEKDLATADPERVAKLQKKLDAWWKP</sequence>
<accession>A0A517YCC6</accession>
<dbReference type="InterPro" id="IPR050738">
    <property type="entry name" value="Sulfatase"/>
</dbReference>
<dbReference type="EMBL" id="CP036274">
    <property type="protein sequence ID" value="QDU27890.1"/>
    <property type="molecule type" value="Genomic_DNA"/>
</dbReference>